<name>A0A9X1MTG1_9BACT</name>
<keyword evidence="2" id="KW-1133">Transmembrane helix</keyword>
<dbReference type="EMBL" id="JAJKFT010000010">
    <property type="protein sequence ID" value="MCC9632090.1"/>
    <property type="molecule type" value="Genomic_DNA"/>
</dbReference>
<accession>A0A9X1MTG1</accession>
<evidence type="ECO:0000256" key="2">
    <source>
        <dbReference type="SAM" id="Phobius"/>
    </source>
</evidence>
<evidence type="ECO:0000313" key="3">
    <source>
        <dbReference type="EMBL" id="MCC9632090.1"/>
    </source>
</evidence>
<feature type="transmembrane region" description="Helical" evidence="2">
    <location>
        <begin position="20"/>
        <end position="40"/>
    </location>
</feature>
<dbReference type="RefSeq" id="WP_230224946.1">
    <property type="nucleotide sequence ID" value="NZ_JAJKFT010000010.1"/>
</dbReference>
<keyword evidence="2" id="KW-0812">Transmembrane</keyword>
<organism evidence="3 4">
    <name type="scientific">Blastopirellula sediminis</name>
    <dbReference type="NCBI Taxonomy" id="2894196"/>
    <lineage>
        <taxon>Bacteria</taxon>
        <taxon>Pseudomonadati</taxon>
        <taxon>Planctomycetota</taxon>
        <taxon>Planctomycetia</taxon>
        <taxon>Pirellulales</taxon>
        <taxon>Pirellulaceae</taxon>
        <taxon>Blastopirellula</taxon>
    </lineage>
</organism>
<gene>
    <name evidence="3" type="ORF">LOC68_27160</name>
</gene>
<evidence type="ECO:0000256" key="1">
    <source>
        <dbReference type="SAM" id="MobiDB-lite"/>
    </source>
</evidence>
<proteinExistence type="predicted"/>
<reference evidence="3" key="1">
    <citation type="submission" date="2021-11" db="EMBL/GenBank/DDBJ databases">
        <title>Genome sequence.</title>
        <authorList>
            <person name="Sun Q."/>
        </authorList>
    </citation>
    <scope>NUCLEOTIDE SEQUENCE</scope>
    <source>
        <strain evidence="3">JC732</strain>
    </source>
</reference>
<keyword evidence="4" id="KW-1185">Reference proteome</keyword>
<sequence>MSESNIPTIIASREANNNYSAATGAIAAFMTTVAIITAQLGTVRENLTRLYGAKFLTPGLLAAKSNDFAKKSSSSGTTHPGAATKSIELPDRTNYSARMNRSDQGDLRNLFAKPDWHNYPGAQDAPNLPASPV</sequence>
<feature type="region of interest" description="Disordered" evidence="1">
    <location>
        <begin position="68"/>
        <end position="133"/>
    </location>
</feature>
<dbReference type="Proteomes" id="UP001139103">
    <property type="component" value="Unassembled WGS sequence"/>
</dbReference>
<dbReference type="AlphaFoldDB" id="A0A9X1MTG1"/>
<comment type="caution">
    <text evidence="3">The sequence shown here is derived from an EMBL/GenBank/DDBJ whole genome shotgun (WGS) entry which is preliminary data.</text>
</comment>
<keyword evidence="2" id="KW-0472">Membrane</keyword>
<protein>
    <submittedName>
        <fullName evidence="3">Uncharacterized protein</fullName>
    </submittedName>
</protein>
<evidence type="ECO:0000313" key="4">
    <source>
        <dbReference type="Proteomes" id="UP001139103"/>
    </source>
</evidence>